<dbReference type="GO" id="GO:0070682">
    <property type="term" value="P:proteasome regulatory particle assembly"/>
    <property type="evidence" value="ECO:0007669"/>
    <property type="project" value="InterPro"/>
</dbReference>
<dbReference type="InterPro" id="IPR001478">
    <property type="entry name" value="PDZ"/>
</dbReference>
<keyword evidence="5" id="KW-0175">Coiled coil</keyword>
<evidence type="ECO:0000256" key="2">
    <source>
        <dbReference type="ARBA" id="ARBA00014937"/>
    </source>
</evidence>
<dbReference type="Proteomes" id="UP001151699">
    <property type="component" value="Chromosome B"/>
</dbReference>
<evidence type="ECO:0000256" key="1">
    <source>
        <dbReference type="ARBA" id="ARBA00005256"/>
    </source>
</evidence>
<accession>A0A9Q0S491</accession>
<name>A0A9Q0S491_9DIPT</name>
<comment type="similarity">
    <text evidence="1">Belongs to the proteasome subunit p27 family.</text>
</comment>
<protein>
    <recommendedName>
        <fullName evidence="2">26S proteasome non-ATPase regulatory subunit 9</fullName>
    </recommendedName>
    <alternativeName>
        <fullName evidence="4">26S proteasome regulatory subunit p27</fullName>
    </alternativeName>
</protein>
<sequence length="210" mass="23786">MGVPQFSKKDFVLNLIEKKNQLEQNINRFGQILAVNNDIGMREALVDADGYPRNDIDVYQVRHARHQINTLQNDLKSLMKEIEKGLEAIHTESASGGHKSDSYTSSVSDDMEVVETPLTPFVRVNFVSPGGPAEAAGIRFNDAIIEFGSLNVTNFREMSQISDIVKHRQNERILLRVQRENKIHEFYLVPQTWNGRGLLGCNVVVYESSR</sequence>
<reference evidence="7" key="1">
    <citation type="submission" date="2022-07" db="EMBL/GenBank/DDBJ databases">
        <authorList>
            <person name="Trinca V."/>
            <person name="Uliana J.V.C."/>
            <person name="Torres T.T."/>
            <person name="Ward R.J."/>
            <person name="Monesi N."/>
        </authorList>
    </citation>
    <scope>NUCLEOTIDE SEQUENCE</scope>
    <source>
        <strain evidence="7">HSMRA1968</strain>
        <tissue evidence="7">Whole embryos</tissue>
    </source>
</reference>
<evidence type="ECO:0000313" key="7">
    <source>
        <dbReference type="EMBL" id="KAJ6643378.1"/>
    </source>
</evidence>
<dbReference type="EMBL" id="WJQU01000002">
    <property type="protein sequence ID" value="KAJ6643378.1"/>
    <property type="molecule type" value="Genomic_DNA"/>
</dbReference>
<organism evidence="7 8">
    <name type="scientific">Pseudolycoriella hygida</name>
    <dbReference type="NCBI Taxonomy" id="35572"/>
    <lineage>
        <taxon>Eukaryota</taxon>
        <taxon>Metazoa</taxon>
        <taxon>Ecdysozoa</taxon>
        <taxon>Arthropoda</taxon>
        <taxon>Hexapoda</taxon>
        <taxon>Insecta</taxon>
        <taxon>Pterygota</taxon>
        <taxon>Neoptera</taxon>
        <taxon>Endopterygota</taxon>
        <taxon>Diptera</taxon>
        <taxon>Nematocera</taxon>
        <taxon>Sciaroidea</taxon>
        <taxon>Sciaridae</taxon>
        <taxon>Pseudolycoriella</taxon>
    </lineage>
</organism>
<dbReference type="InterPro" id="IPR035269">
    <property type="entry name" value="PSMD9"/>
</dbReference>
<dbReference type="InterPro" id="IPR040815">
    <property type="entry name" value="Nas2_N"/>
</dbReference>
<evidence type="ECO:0000256" key="3">
    <source>
        <dbReference type="ARBA" id="ARBA00023186"/>
    </source>
</evidence>
<dbReference type="PANTHER" id="PTHR12651:SF1">
    <property type="entry name" value="26S PROTEASOME NON-ATPASE REGULATORY SUBUNIT 9"/>
    <property type="match status" value="1"/>
</dbReference>
<dbReference type="Gene3D" id="6.10.140.1710">
    <property type="match status" value="1"/>
</dbReference>
<dbReference type="Pfam" id="PF17820">
    <property type="entry name" value="PDZ_6"/>
    <property type="match status" value="1"/>
</dbReference>
<evidence type="ECO:0000313" key="8">
    <source>
        <dbReference type="Proteomes" id="UP001151699"/>
    </source>
</evidence>
<dbReference type="InterPro" id="IPR041489">
    <property type="entry name" value="PDZ_6"/>
</dbReference>
<dbReference type="GO" id="GO:0000502">
    <property type="term" value="C:proteasome complex"/>
    <property type="evidence" value="ECO:0007669"/>
    <property type="project" value="UniProtKB-KW"/>
</dbReference>
<dbReference type="Gene3D" id="2.30.42.10">
    <property type="match status" value="1"/>
</dbReference>
<dbReference type="OrthoDB" id="72325at2759"/>
<dbReference type="AlphaFoldDB" id="A0A9Q0S491"/>
<dbReference type="GO" id="GO:0005634">
    <property type="term" value="C:nucleus"/>
    <property type="evidence" value="ECO:0007669"/>
    <property type="project" value="TreeGrafter"/>
</dbReference>
<evidence type="ECO:0000259" key="6">
    <source>
        <dbReference type="SMART" id="SM00228"/>
    </source>
</evidence>
<feature type="domain" description="PDZ" evidence="6">
    <location>
        <begin position="93"/>
        <end position="181"/>
    </location>
</feature>
<comment type="caution">
    <text evidence="7">The sequence shown here is derived from an EMBL/GenBank/DDBJ whole genome shotgun (WGS) entry which is preliminary data.</text>
</comment>
<dbReference type="InterPro" id="IPR036034">
    <property type="entry name" value="PDZ_sf"/>
</dbReference>
<keyword evidence="3" id="KW-0143">Chaperone</keyword>
<evidence type="ECO:0000256" key="5">
    <source>
        <dbReference type="SAM" id="Coils"/>
    </source>
</evidence>
<dbReference type="Pfam" id="PF18265">
    <property type="entry name" value="Nas2_N"/>
    <property type="match status" value="1"/>
</dbReference>
<evidence type="ECO:0000256" key="4">
    <source>
        <dbReference type="ARBA" id="ARBA00030007"/>
    </source>
</evidence>
<keyword evidence="7" id="KW-0647">Proteasome</keyword>
<dbReference type="FunFam" id="2.30.42.10:FF:000107">
    <property type="entry name" value="26S proteasome non-ATPase regulatory subunit 9"/>
    <property type="match status" value="1"/>
</dbReference>
<dbReference type="PANTHER" id="PTHR12651">
    <property type="entry name" value="26S PROTEASOME NON-ATPASE REGULATORY SUBUNIT 9"/>
    <property type="match status" value="1"/>
</dbReference>
<keyword evidence="8" id="KW-1185">Reference proteome</keyword>
<feature type="coiled-coil region" evidence="5">
    <location>
        <begin position="61"/>
        <end position="88"/>
    </location>
</feature>
<proteinExistence type="inferred from homology"/>
<dbReference type="SUPFAM" id="SSF50156">
    <property type="entry name" value="PDZ domain-like"/>
    <property type="match status" value="1"/>
</dbReference>
<dbReference type="SMART" id="SM00228">
    <property type="entry name" value="PDZ"/>
    <property type="match status" value="1"/>
</dbReference>
<gene>
    <name evidence="7" type="ORF">Bhyg_08338</name>
</gene>
<dbReference type="GO" id="GO:0005737">
    <property type="term" value="C:cytoplasm"/>
    <property type="evidence" value="ECO:0007669"/>
    <property type="project" value="TreeGrafter"/>
</dbReference>